<dbReference type="Gene3D" id="3.30.2320.10">
    <property type="entry name" value="hypothetical protein PF0899 domain"/>
    <property type="match status" value="1"/>
</dbReference>
<dbReference type="STRING" id="1332080.ATN00_17240"/>
<name>A0A0S3F2I0_9SPHN</name>
<dbReference type="InterPro" id="IPR054612">
    <property type="entry name" value="Phage_capsid-like_C"/>
</dbReference>
<organism evidence="3 4">
    <name type="scientific">Sphingobium baderi</name>
    <dbReference type="NCBI Taxonomy" id="1332080"/>
    <lineage>
        <taxon>Bacteria</taxon>
        <taxon>Pseudomonadati</taxon>
        <taxon>Pseudomonadota</taxon>
        <taxon>Alphaproteobacteria</taxon>
        <taxon>Sphingomonadales</taxon>
        <taxon>Sphingomonadaceae</taxon>
        <taxon>Sphingobium</taxon>
    </lineage>
</organism>
<comment type="subcellular location">
    <subcellularLocation>
        <location evidence="1">Virion</location>
    </subcellularLocation>
</comment>
<dbReference type="AlphaFoldDB" id="A0A0S3F2I0"/>
<dbReference type="EMBL" id="CP013264">
    <property type="protein sequence ID" value="ALR21784.1"/>
    <property type="molecule type" value="Genomic_DNA"/>
</dbReference>
<dbReference type="InterPro" id="IPR024455">
    <property type="entry name" value="Phage_capsid"/>
</dbReference>
<evidence type="ECO:0000313" key="3">
    <source>
        <dbReference type="EMBL" id="ALR21784.1"/>
    </source>
</evidence>
<dbReference type="Proteomes" id="UP000056968">
    <property type="component" value="Chromosome"/>
</dbReference>
<keyword evidence="4" id="KW-1185">Reference proteome</keyword>
<dbReference type="SUPFAM" id="SSF56563">
    <property type="entry name" value="Major capsid protein gp5"/>
    <property type="match status" value="1"/>
</dbReference>
<evidence type="ECO:0000259" key="2">
    <source>
        <dbReference type="Pfam" id="PF05065"/>
    </source>
</evidence>
<proteinExistence type="predicted"/>
<dbReference type="RefSeq" id="WP_062066902.1">
    <property type="nucleotide sequence ID" value="NZ_CP013264.1"/>
</dbReference>
<evidence type="ECO:0000313" key="4">
    <source>
        <dbReference type="Proteomes" id="UP000056968"/>
    </source>
</evidence>
<evidence type="ECO:0000256" key="1">
    <source>
        <dbReference type="ARBA" id="ARBA00004328"/>
    </source>
</evidence>
<gene>
    <name evidence="3" type="ORF">ATN00_17240</name>
</gene>
<dbReference type="Pfam" id="PF05065">
    <property type="entry name" value="Phage_capsid"/>
    <property type="match status" value="1"/>
</dbReference>
<dbReference type="OrthoDB" id="9786516at2"/>
<accession>A0A0S3F2I0</accession>
<dbReference type="NCBIfam" id="TIGR01554">
    <property type="entry name" value="major_cap_HK97"/>
    <property type="match status" value="1"/>
</dbReference>
<dbReference type="KEGG" id="sbd:ATN00_17240"/>
<protein>
    <submittedName>
        <fullName evidence="3">Phage capsid protein</fullName>
    </submittedName>
</protein>
<reference evidence="3 4" key="1">
    <citation type="submission" date="2015-11" db="EMBL/GenBank/DDBJ databases">
        <title>A Two-component Flavoprotein Monooxygenase System MeaXY Responsible for para-Hydroxylation of 2-Methyl-6-ethylaniline and 2,6-Diethylaniline in Sphingobium baderi DE-13.</title>
        <authorList>
            <person name="Cheng M."/>
            <person name="Meng Q."/>
            <person name="Yang Y."/>
            <person name="Chu C."/>
            <person name="Yan X."/>
            <person name="He J."/>
            <person name="Li S."/>
        </authorList>
    </citation>
    <scope>NUCLEOTIDE SEQUENCE [LARGE SCALE GENOMIC DNA]</scope>
    <source>
        <strain evidence="3 4">DE-13</strain>
    </source>
</reference>
<feature type="domain" description="Phage capsid-like C-terminal" evidence="2">
    <location>
        <begin position="85"/>
        <end position="372"/>
    </location>
</feature>
<sequence>MTDMLENSFDAVLQGERIAAVEGDLAALKGRVDGAFLSGQRPALDGVKGGAVDPARAAFVDRYLRQGLEAGVELKSFSGASGTAGGYAVPREIDAVIDSTLKAISPIRSIANVVRTGSAGYRKLVSAGGIVSGWASETGARAETGTPSFNEIAPPSGELYANPAASQAMLDDTQFDVEGWLAGEISREFAAAEGAAFVGGNGTNKPKGFLTYTTTNEADGVRAFGSLQYVASGAAGGFAASNPQDRLIDLVQSLRAPYRQGASFVMNSATLAAIRKMKTSDGAFLWQPSMSAGQPATLLGYPVVEAEDMPDIGANSLSIAFGNFHAGYVIAERSETSILRDPFSNKPFVHFYAVKRIGGAVANSEAIKLMKFAAS</sequence>